<dbReference type="EMBL" id="LR796465">
    <property type="protein sequence ID" value="CAB4146440.1"/>
    <property type="molecule type" value="Genomic_DNA"/>
</dbReference>
<organism evidence="1">
    <name type="scientific">uncultured Caudovirales phage</name>
    <dbReference type="NCBI Taxonomy" id="2100421"/>
    <lineage>
        <taxon>Viruses</taxon>
        <taxon>Duplodnaviria</taxon>
        <taxon>Heunggongvirae</taxon>
        <taxon>Uroviricota</taxon>
        <taxon>Caudoviricetes</taxon>
        <taxon>Peduoviridae</taxon>
        <taxon>Maltschvirus</taxon>
        <taxon>Maltschvirus maltsch</taxon>
    </lineage>
</organism>
<sequence>MNSTSFNTFPTDEIIALMYEGSSEITTGIPFLRMPSFYNPRSLGFLNQAIEGTLGENFLIETAHYYSFQNINKFDASDFGSVSIQPAIVKSFTVKKAERKFTEVLRVGSIEENLFFDGNGKFLASKLRGIIRGSAQSLAALIYSYILEKYFASNQLVEAWYDEKNQILVPHGAPYATYIAANNNLLADGRFNLLSLNTIFSQIRQVLGESTINAEYPYISIIKRSLFNSLLIGQSLTFTNEIVMEGYRNSLKDVVKMMGGEVYSLSTRDVNGNDWIYSNPNNAIPLVNSTTGIPITAPVFTLQTFTTDGTNMTAVIKNDLSTATSVLGVGATFGFEDQSIQYTLAGDTATTEGRPLTLVLDKVDGYLPGNKATWLYTATGSAPNAIFTVKLVGSIRPRVSVNGVVQGVGNDPNCNITVDFTDITLATPSEINKKLKQFLETKRLVPLVAKYEYILYYQTESSYQLCYHNIPAPQTFGSTPMGSNLTSNFLEAMNLSLDKNVMRGTEAPVAYQVYPDPAYTQSLLRMMATHTAVFDNYTLRTAAIPFYKN</sequence>
<gene>
    <name evidence="1" type="ORF">UFOVP495_13</name>
</gene>
<reference evidence="1" key="1">
    <citation type="submission" date="2020-04" db="EMBL/GenBank/DDBJ databases">
        <authorList>
            <person name="Chiriac C."/>
            <person name="Salcher M."/>
            <person name="Ghai R."/>
            <person name="Kavagutti S V."/>
        </authorList>
    </citation>
    <scope>NUCLEOTIDE SEQUENCE</scope>
</reference>
<evidence type="ECO:0000313" key="1">
    <source>
        <dbReference type="EMBL" id="CAB4146440.1"/>
    </source>
</evidence>
<accession>A0A6J5MN26</accession>
<protein>
    <submittedName>
        <fullName evidence="1">Uncharacterized protein</fullName>
    </submittedName>
</protein>
<name>A0A6J5MN26_9CAUD</name>
<proteinExistence type="predicted"/>